<feature type="transmembrane region" description="Helical" evidence="7">
    <location>
        <begin position="190"/>
        <end position="212"/>
    </location>
</feature>
<gene>
    <name evidence="8" type="ORF">TCAL_15541</name>
</gene>
<evidence type="ECO:0000256" key="1">
    <source>
        <dbReference type="ARBA" id="ARBA00004141"/>
    </source>
</evidence>
<keyword evidence="9" id="KW-1185">Reference proteome</keyword>
<dbReference type="Pfam" id="PF07690">
    <property type="entry name" value="MFS_1"/>
    <property type="match status" value="1"/>
</dbReference>
<dbReference type="PANTHER" id="PTHR23506:SF26">
    <property type="entry name" value="MFS-TYPE TRANSPORTER SLC18B1"/>
    <property type="match status" value="1"/>
</dbReference>
<sequence length="273" mass="29892">MALLPGYESSIPGWTQMCFGLGYTIGPVLGSLLFEFGGFSLPFYIIGGIILFLAFDLLLIVPNIKPGTAARDHKSLAHDSKPPLTIKSVFKVKSTLPFFDKFVLFYGNGIFESMLQPHMINTEAQASQLEVSMAFLIVAGCYMVTTPITGYVCDKMKCPILLSIVGNFLLFTAFIFIGPSPFLVGLAPSVPLILGMMPFLGLGYGLVSVSTFSRAYKECIRQGYRDDLFFSSSAQVGSPGYIIHPGRTSMGGLKNEKEVSKKKKEEKDNFERA</sequence>
<feature type="region of interest" description="Disordered" evidence="6">
    <location>
        <begin position="247"/>
        <end position="273"/>
    </location>
</feature>
<comment type="subcellular location">
    <subcellularLocation>
        <location evidence="1">Membrane</location>
        <topology evidence="1">Multi-pass membrane protein</topology>
    </subcellularLocation>
</comment>
<dbReference type="EMBL" id="VCGU01000001">
    <property type="protein sequence ID" value="TRY80918.1"/>
    <property type="molecule type" value="Genomic_DNA"/>
</dbReference>
<keyword evidence="3 7" id="KW-0812">Transmembrane</keyword>
<evidence type="ECO:0000313" key="8">
    <source>
        <dbReference type="EMBL" id="TRY80918.1"/>
    </source>
</evidence>
<dbReference type="Gene3D" id="1.20.1250.20">
    <property type="entry name" value="MFS general substrate transporter like domains"/>
    <property type="match status" value="1"/>
</dbReference>
<evidence type="ECO:0008006" key="10">
    <source>
        <dbReference type="Google" id="ProtNLM"/>
    </source>
</evidence>
<feature type="non-terminal residue" evidence="8">
    <location>
        <position position="273"/>
    </location>
</feature>
<dbReference type="AlphaFoldDB" id="A0A553PTA8"/>
<dbReference type="PANTHER" id="PTHR23506">
    <property type="entry name" value="GH10249P"/>
    <property type="match status" value="1"/>
</dbReference>
<dbReference type="Proteomes" id="UP000318571">
    <property type="component" value="Chromosome 12"/>
</dbReference>
<feature type="transmembrane region" description="Helical" evidence="7">
    <location>
        <begin position="133"/>
        <end position="153"/>
    </location>
</feature>
<dbReference type="OMA" id="WGRISIV"/>
<dbReference type="STRING" id="6832.A0A553PTA8"/>
<evidence type="ECO:0000313" key="9">
    <source>
        <dbReference type="Proteomes" id="UP000318571"/>
    </source>
</evidence>
<evidence type="ECO:0000256" key="6">
    <source>
        <dbReference type="SAM" id="MobiDB-lite"/>
    </source>
</evidence>
<feature type="transmembrane region" description="Helical" evidence="7">
    <location>
        <begin position="14"/>
        <end position="34"/>
    </location>
</feature>
<dbReference type="InterPro" id="IPR036259">
    <property type="entry name" value="MFS_trans_sf"/>
</dbReference>
<evidence type="ECO:0000256" key="3">
    <source>
        <dbReference type="ARBA" id="ARBA00022692"/>
    </source>
</evidence>
<dbReference type="InterPro" id="IPR050930">
    <property type="entry name" value="MFS_Vesicular_Transporter"/>
</dbReference>
<proteinExistence type="predicted"/>
<comment type="caution">
    <text evidence="8">The sequence shown here is derived from an EMBL/GenBank/DDBJ whole genome shotgun (WGS) entry which is preliminary data.</text>
</comment>
<protein>
    <recommendedName>
        <fullName evidence="10">Major facilitator superfamily (MFS) profile domain-containing protein</fullName>
    </recommendedName>
</protein>
<accession>A0A553PTA8</accession>
<dbReference type="GO" id="GO:0016020">
    <property type="term" value="C:membrane"/>
    <property type="evidence" value="ECO:0007669"/>
    <property type="project" value="UniProtKB-SubCell"/>
</dbReference>
<reference evidence="8 9" key="1">
    <citation type="journal article" date="2018" name="Nat. Ecol. Evol.">
        <title>Genomic signatures of mitonuclear coevolution across populations of Tigriopus californicus.</title>
        <authorList>
            <person name="Barreto F.S."/>
            <person name="Watson E.T."/>
            <person name="Lima T.G."/>
            <person name="Willett C.S."/>
            <person name="Edmands S."/>
            <person name="Li W."/>
            <person name="Burton R.S."/>
        </authorList>
    </citation>
    <scope>NUCLEOTIDE SEQUENCE [LARGE SCALE GENOMIC DNA]</scope>
    <source>
        <strain evidence="8 9">San Diego</strain>
    </source>
</reference>
<feature type="transmembrane region" description="Helical" evidence="7">
    <location>
        <begin position="41"/>
        <end position="61"/>
    </location>
</feature>
<feature type="compositionally biased region" description="Basic and acidic residues" evidence="6">
    <location>
        <begin position="254"/>
        <end position="273"/>
    </location>
</feature>
<keyword evidence="4 7" id="KW-1133">Transmembrane helix</keyword>
<keyword evidence="5 7" id="KW-0472">Membrane</keyword>
<dbReference type="GO" id="GO:0022857">
    <property type="term" value="F:transmembrane transporter activity"/>
    <property type="evidence" value="ECO:0007669"/>
    <property type="project" value="InterPro"/>
</dbReference>
<dbReference type="InterPro" id="IPR011701">
    <property type="entry name" value="MFS"/>
</dbReference>
<evidence type="ECO:0000256" key="7">
    <source>
        <dbReference type="SAM" id="Phobius"/>
    </source>
</evidence>
<feature type="transmembrane region" description="Helical" evidence="7">
    <location>
        <begin position="160"/>
        <end position="178"/>
    </location>
</feature>
<keyword evidence="2" id="KW-0813">Transport</keyword>
<organism evidence="8 9">
    <name type="scientific">Tigriopus californicus</name>
    <name type="common">Marine copepod</name>
    <dbReference type="NCBI Taxonomy" id="6832"/>
    <lineage>
        <taxon>Eukaryota</taxon>
        <taxon>Metazoa</taxon>
        <taxon>Ecdysozoa</taxon>
        <taxon>Arthropoda</taxon>
        <taxon>Crustacea</taxon>
        <taxon>Multicrustacea</taxon>
        <taxon>Hexanauplia</taxon>
        <taxon>Copepoda</taxon>
        <taxon>Harpacticoida</taxon>
        <taxon>Harpacticidae</taxon>
        <taxon>Tigriopus</taxon>
    </lineage>
</organism>
<dbReference type="SUPFAM" id="SSF103473">
    <property type="entry name" value="MFS general substrate transporter"/>
    <property type="match status" value="1"/>
</dbReference>
<evidence type="ECO:0000256" key="2">
    <source>
        <dbReference type="ARBA" id="ARBA00022448"/>
    </source>
</evidence>
<name>A0A553PTA8_TIGCA</name>
<evidence type="ECO:0000256" key="4">
    <source>
        <dbReference type="ARBA" id="ARBA00022989"/>
    </source>
</evidence>
<evidence type="ECO:0000256" key="5">
    <source>
        <dbReference type="ARBA" id="ARBA00023136"/>
    </source>
</evidence>